<keyword evidence="4 7" id="KW-1133">Transmembrane helix</keyword>
<feature type="transmembrane region" description="Helical" evidence="7">
    <location>
        <begin position="306"/>
        <end position="327"/>
    </location>
</feature>
<comment type="subcellular location">
    <subcellularLocation>
        <location evidence="1">Membrane</location>
        <topology evidence="1">Multi-pass membrane protein</topology>
    </subcellularLocation>
</comment>
<keyword evidence="3 7" id="KW-0812">Transmembrane</keyword>
<evidence type="ECO:0000259" key="8">
    <source>
        <dbReference type="PROSITE" id="PS50850"/>
    </source>
</evidence>
<feature type="transmembrane region" description="Helical" evidence="7">
    <location>
        <begin position="34"/>
        <end position="58"/>
    </location>
</feature>
<evidence type="ECO:0000256" key="2">
    <source>
        <dbReference type="ARBA" id="ARBA00022448"/>
    </source>
</evidence>
<feature type="transmembrane region" description="Helical" evidence="7">
    <location>
        <begin position="397"/>
        <end position="418"/>
    </location>
</feature>
<evidence type="ECO:0000256" key="7">
    <source>
        <dbReference type="SAM" id="Phobius"/>
    </source>
</evidence>
<feature type="transmembrane region" description="Helical" evidence="7">
    <location>
        <begin position="102"/>
        <end position="121"/>
    </location>
</feature>
<dbReference type="EMBL" id="KV454306">
    <property type="protein sequence ID" value="ODQ68998.1"/>
    <property type="molecule type" value="Genomic_DNA"/>
</dbReference>
<dbReference type="PANTHER" id="PTHR43791:SF39">
    <property type="entry name" value="TRANSPORTER LIZ1_SEO1, PUTATIVE (AFU_ORTHOLOGUE AFUA_3G00980)-RELATED"/>
    <property type="match status" value="1"/>
</dbReference>
<accession>A0A1E3PUP4</accession>
<feature type="transmembrane region" description="Helical" evidence="7">
    <location>
        <begin position="364"/>
        <end position="385"/>
    </location>
</feature>
<evidence type="ECO:0000256" key="6">
    <source>
        <dbReference type="ARBA" id="ARBA00037968"/>
    </source>
</evidence>
<dbReference type="SUPFAM" id="SSF103473">
    <property type="entry name" value="MFS general substrate transporter"/>
    <property type="match status" value="1"/>
</dbReference>
<dbReference type="GO" id="GO:0022857">
    <property type="term" value="F:transmembrane transporter activity"/>
    <property type="evidence" value="ECO:0007669"/>
    <property type="project" value="InterPro"/>
</dbReference>
<dbReference type="AlphaFoldDB" id="A0A1E3PUP4"/>
<dbReference type="OrthoDB" id="6132182at2759"/>
<dbReference type="GO" id="GO:0016020">
    <property type="term" value="C:membrane"/>
    <property type="evidence" value="ECO:0007669"/>
    <property type="project" value="UniProtKB-SubCell"/>
</dbReference>
<sequence length="504" mass="57094">MAFDYFMNPFAEWIGWFPKHYSREERVLVHKIDLLILVFACFSTWACNLDINAIYNAYVSGMQDDLELYGNRLSYLNAIYWVGTIAFQIPSNAILTVVPAEYYIPAFEVMWGMFTLGTAFVKNYNQLMIMRFFVGVTSTPCWIGNVHIINSWYRKQELGKRNAIFYNTYPLGAMFTGYLQNACLTLDGVGGLQGWRWLFIICTVITVPISFIGIMFFPNIPGKCRSRWLTAAEKELAQKRLLEDGFAPSQGLDWGILKRVFKAWPTWVFFILANLLWQTPYPSTTPYLLWLNDVAYPSQTVSDINMVNNLSTISYAISIVSAMFFAFYSDWRGNRWDSLVLAGVVVLVCNVILLVYHVPNGAMFFAFIALGFCNGPINLVIAWVAESLAYDLEVRSIAIAFVSMGYCIFALVIPLTAFQTKDQPRFFGGYVWSVCISVAELIMIPIPVYLERRDKRLGIHQAETDLIIVSAAGLDEVSKEVAVSDASFSSNEKKDAGVMVYSLS</sequence>
<dbReference type="Proteomes" id="UP000094385">
    <property type="component" value="Unassembled WGS sequence"/>
</dbReference>
<evidence type="ECO:0000313" key="9">
    <source>
        <dbReference type="EMBL" id="ODQ68998.1"/>
    </source>
</evidence>
<feature type="transmembrane region" description="Helical" evidence="7">
    <location>
        <begin position="339"/>
        <end position="358"/>
    </location>
</feature>
<reference evidence="9 10" key="1">
    <citation type="journal article" date="2016" name="Proc. Natl. Acad. Sci. U.S.A.">
        <title>Comparative genomics of biotechnologically important yeasts.</title>
        <authorList>
            <person name="Riley R."/>
            <person name="Haridas S."/>
            <person name="Wolfe K.H."/>
            <person name="Lopes M.R."/>
            <person name="Hittinger C.T."/>
            <person name="Goeker M."/>
            <person name="Salamov A.A."/>
            <person name="Wisecaver J.H."/>
            <person name="Long T.M."/>
            <person name="Calvey C.H."/>
            <person name="Aerts A.L."/>
            <person name="Barry K.W."/>
            <person name="Choi C."/>
            <person name="Clum A."/>
            <person name="Coughlan A.Y."/>
            <person name="Deshpande S."/>
            <person name="Douglass A.P."/>
            <person name="Hanson S.J."/>
            <person name="Klenk H.-P."/>
            <person name="LaButti K.M."/>
            <person name="Lapidus A."/>
            <person name="Lindquist E.A."/>
            <person name="Lipzen A.M."/>
            <person name="Meier-Kolthoff J.P."/>
            <person name="Ohm R.A."/>
            <person name="Otillar R.P."/>
            <person name="Pangilinan J.L."/>
            <person name="Peng Y."/>
            <person name="Rokas A."/>
            <person name="Rosa C.A."/>
            <person name="Scheuner C."/>
            <person name="Sibirny A.A."/>
            <person name="Slot J.C."/>
            <person name="Stielow J.B."/>
            <person name="Sun H."/>
            <person name="Kurtzman C.P."/>
            <person name="Blackwell M."/>
            <person name="Grigoriev I.V."/>
            <person name="Jeffries T.W."/>
        </authorList>
    </citation>
    <scope>NUCLEOTIDE SEQUENCE [LARGE SCALE GENOMIC DNA]</scope>
    <source>
        <strain evidence="9 10">NRRL Y-11557</strain>
    </source>
</reference>
<evidence type="ECO:0000256" key="3">
    <source>
        <dbReference type="ARBA" id="ARBA00022692"/>
    </source>
</evidence>
<evidence type="ECO:0000256" key="1">
    <source>
        <dbReference type="ARBA" id="ARBA00004141"/>
    </source>
</evidence>
<evidence type="ECO:0000256" key="4">
    <source>
        <dbReference type="ARBA" id="ARBA00022989"/>
    </source>
</evidence>
<dbReference type="InterPro" id="IPR020846">
    <property type="entry name" value="MFS_dom"/>
</dbReference>
<feature type="domain" description="Major facilitator superfamily (MFS) profile" evidence="8">
    <location>
        <begin position="36"/>
        <end position="456"/>
    </location>
</feature>
<dbReference type="InterPro" id="IPR036259">
    <property type="entry name" value="MFS_trans_sf"/>
</dbReference>
<protein>
    <recommendedName>
        <fullName evidence="8">Major facilitator superfamily (MFS) profile domain-containing protein</fullName>
    </recommendedName>
</protein>
<feature type="transmembrane region" description="Helical" evidence="7">
    <location>
        <begin position="164"/>
        <end position="182"/>
    </location>
</feature>
<name>A0A1E3PUP4_LIPST</name>
<dbReference type="InterPro" id="IPR011701">
    <property type="entry name" value="MFS"/>
</dbReference>
<dbReference type="FunFam" id="1.20.1250.20:FF:000065">
    <property type="entry name" value="Putative MFS pantothenate transporter"/>
    <property type="match status" value="1"/>
</dbReference>
<dbReference type="STRING" id="675824.A0A1E3PUP4"/>
<dbReference type="PANTHER" id="PTHR43791">
    <property type="entry name" value="PERMEASE-RELATED"/>
    <property type="match status" value="1"/>
</dbReference>
<keyword evidence="2" id="KW-0813">Transport</keyword>
<dbReference type="Pfam" id="PF07690">
    <property type="entry name" value="MFS_1"/>
    <property type="match status" value="1"/>
</dbReference>
<feature type="transmembrane region" description="Helical" evidence="7">
    <location>
        <begin position="78"/>
        <end position="95"/>
    </location>
</feature>
<dbReference type="Gene3D" id="1.20.1250.20">
    <property type="entry name" value="MFS general substrate transporter like domains"/>
    <property type="match status" value="2"/>
</dbReference>
<evidence type="ECO:0000313" key="10">
    <source>
        <dbReference type="Proteomes" id="UP000094385"/>
    </source>
</evidence>
<organism evidence="9 10">
    <name type="scientific">Lipomyces starkeyi NRRL Y-11557</name>
    <dbReference type="NCBI Taxonomy" id="675824"/>
    <lineage>
        <taxon>Eukaryota</taxon>
        <taxon>Fungi</taxon>
        <taxon>Dikarya</taxon>
        <taxon>Ascomycota</taxon>
        <taxon>Saccharomycotina</taxon>
        <taxon>Lipomycetes</taxon>
        <taxon>Lipomycetales</taxon>
        <taxon>Lipomycetaceae</taxon>
        <taxon>Lipomyces</taxon>
    </lineage>
</organism>
<dbReference type="PROSITE" id="PS50850">
    <property type="entry name" value="MFS"/>
    <property type="match status" value="1"/>
</dbReference>
<comment type="similarity">
    <text evidence="6">Belongs to the major facilitator superfamily. Allantoate permease family.</text>
</comment>
<keyword evidence="5 7" id="KW-0472">Membrane</keyword>
<evidence type="ECO:0000256" key="5">
    <source>
        <dbReference type="ARBA" id="ARBA00023136"/>
    </source>
</evidence>
<gene>
    <name evidence="9" type="ORF">LIPSTDRAFT_76483</name>
</gene>
<proteinExistence type="inferred from homology"/>
<keyword evidence="10" id="KW-1185">Reference proteome</keyword>
<feature type="transmembrane region" description="Helical" evidence="7">
    <location>
        <begin position="194"/>
        <end position="217"/>
    </location>
</feature>
<feature type="transmembrane region" description="Helical" evidence="7">
    <location>
        <begin position="430"/>
        <end position="450"/>
    </location>
</feature>